<sequence length="161" mass="17959">MEKDVLTTLHDNNGRFNLSLLSHQMGNHEDGIEDDVIDYGIEEIEGELPEGLCKARLLSLTRTTSKAVPMEQSSSGRIYQKASHCQQECLKPTMSIKSSWSTYASSVNPLPQRKGQSLMNWTPTANLMRLSPLSENSPSPKVGKQRSVLRRLMGKNGTTRQ</sequence>
<keyword evidence="1" id="KW-0813">Transport</keyword>
<dbReference type="GO" id="GO:0046740">
    <property type="term" value="P:transport of virus in host, cell to cell"/>
    <property type="evidence" value="ECO:0007669"/>
    <property type="project" value="UniProtKB-KW"/>
</dbReference>
<keyword evidence="2" id="KW-0916">Viral movement protein</keyword>
<name>A0A0A7EAV0_9VIRU</name>
<dbReference type="InterPro" id="IPR001964">
    <property type="entry name" value="Luteo_VPG"/>
</dbReference>
<evidence type="ECO:0000256" key="3">
    <source>
        <dbReference type="SAM" id="MobiDB-lite"/>
    </source>
</evidence>
<evidence type="ECO:0000256" key="2">
    <source>
        <dbReference type="ARBA" id="ARBA00023031"/>
    </source>
</evidence>
<dbReference type="PRINTS" id="PR00912">
    <property type="entry name" value="LVIRUSORF5"/>
</dbReference>
<feature type="compositionally biased region" description="Basic residues" evidence="3">
    <location>
        <begin position="143"/>
        <end position="153"/>
    </location>
</feature>
<dbReference type="Pfam" id="PF01659">
    <property type="entry name" value="Luteo_Vpg"/>
    <property type="match status" value="1"/>
</dbReference>
<dbReference type="EMBL" id="KJ885303">
    <property type="protein sequence ID" value="AIY62174.1"/>
    <property type="molecule type" value="Genomic_RNA"/>
</dbReference>
<accession>A0A0A7EAV0</accession>
<feature type="region of interest" description="Disordered" evidence="3">
    <location>
        <begin position="130"/>
        <end position="161"/>
    </location>
</feature>
<evidence type="ECO:0000256" key="1">
    <source>
        <dbReference type="ARBA" id="ARBA00022448"/>
    </source>
</evidence>
<reference evidence="4" key="1">
    <citation type="submission" date="2014-05" db="EMBL/GenBank/DDBJ databases">
        <title>Characterization of the complete genome of a novel polerovirus infecting Sauropus androgynus in Thailand.</title>
        <authorList>
            <person name="Knierim D."/>
            <person name="Maiss E."/>
            <person name="Menzel W."/>
            <person name="Winter S."/>
            <person name="Kenyon L."/>
        </authorList>
    </citation>
    <scope>NUCLEOTIDE SEQUENCE</scope>
    <source>
        <strain evidence="4">THSP2</strain>
    </source>
</reference>
<evidence type="ECO:0000313" key="4">
    <source>
        <dbReference type="EMBL" id="AIY62174.1"/>
    </source>
</evidence>
<proteinExistence type="predicted"/>
<protein>
    <submittedName>
        <fullName evidence="4">p4</fullName>
    </submittedName>
</protein>
<organism evidence="4">
    <name type="scientific">Sauropus yellowing virus</name>
    <dbReference type="NCBI Taxonomy" id="1577997"/>
    <lineage>
        <taxon>Viruses</taxon>
        <taxon>Riboviria</taxon>
        <taxon>Orthornavirae</taxon>
        <taxon>Pisuviricota</taxon>
        <taxon>Pisoniviricetes</taxon>
        <taxon>Sobelivirales</taxon>
        <taxon>Solemoviridae</taxon>
        <taxon>Polerovirus</taxon>
        <taxon>Polerovirus SAYV</taxon>
    </lineage>
</organism>